<proteinExistence type="predicted"/>
<evidence type="ECO:0000313" key="3">
    <source>
        <dbReference type="EMBL" id="KAK3054060.1"/>
    </source>
</evidence>
<gene>
    <name evidence="3" type="ORF">LTR09_004838</name>
</gene>
<keyword evidence="2" id="KW-1133">Transmembrane helix</keyword>
<keyword evidence="2" id="KW-0472">Membrane</keyword>
<dbReference type="AlphaFoldDB" id="A0AAJ0DPD5"/>
<evidence type="ECO:0000313" key="4">
    <source>
        <dbReference type="Proteomes" id="UP001271007"/>
    </source>
</evidence>
<evidence type="ECO:0000256" key="2">
    <source>
        <dbReference type="SAM" id="Phobius"/>
    </source>
</evidence>
<dbReference type="Proteomes" id="UP001271007">
    <property type="component" value="Unassembled WGS sequence"/>
</dbReference>
<reference evidence="3" key="1">
    <citation type="submission" date="2023-04" db="EMBL/GenBank/DDBJ databases">
        <title>Black Yeasts Isolated from many extreme environments.</title>
        <authorList>
            <person name="Coleine C."/>
            <person name="Stajich J.E."/>
            <person name="Selbmann L."/>
        </authorList>
    </citation>
    <scope>NUCLEOTIDE SEQUENCE</scope>
    <source>
        <strain evidence="3">CCFEE 5312</strain>
    </source>
</reference>
<organism evidence="3 4">
    <name type="scientific">Extremus antarcticus</name>
    <dbReference type="NCBI Taxonomy" id="702011"/>
    <lineage>
        <taxon>Eukaryota</taxon>
        <taxon>Fungi</taxon>
        <taxon>Dikarya</taxon>
        <taxon>Ascomycota</taxon>
        <taxon>Pezizomycotina</taxon>
        <taxon>Dothideomycetes</taxon>
        <taxon>Dothideomycetidae</taxon>
        <taxon>Mycosphaerellales</taxon>
        <taxon>Extremaceae</taxon>
        <taxon>Extremus</taxon>
    </lineage>
</organism>
<dbReference type="EMBL" id="JAWDJX010000013">
    <property type="protein sequence ID" value="KAK3054060.1"/>
    <property type="molecule type" value="Genomic_DNA"/>
</dbReference>
<comment type="caution">
    <text evidence="3">The sequence shown here is derived from an EMBL/GenBank/DDBJ whole genome shotgun (WGS) entry which is preliminary data.</text>
</comment>
<accession>A0AAJ0DPD5</accession>
<sequence length="146" mass="17413">MTTDESREPVALPEALANLIITLANRHTGPDSTIVEKCIDFGFLLSALAAACAALYNVDKDRRAMERKWRIEREERERRRKVEEEERKRRSTAEEEGRKLRREVREEVWRRVERRVWEGMGVPWMRRVETWKGRCRRTMSVRVEGS</sequence>
<name>A0AAJ0DPD5_9PEZI</name>
<keyword evidence="4" id="KW-1185">Reference proteome</keyword>
<evidence type="ECO:0000256" key="1">
    <source>
        <dbReference type="SAM" id="MobiDB-lite"/>
    </source>
</evidence>
<feature type="region of interest" description="Disordered" evidence="1">
    <location>
        <begin position="75"/>
        <end position="103"/>
    </location>
</feature>
<protein>
    <submittedName>
        <fullName evidence="3">Uncharacterized protein</fullName>
    </submittedName>
</protein>
<feature type="transmembrane region" description="Helical" evidence="2">
    <location>
        <begin position="41"/>
        <end position="58"/>
    </location>
</feature>
<keyword evidence="2" id="KW-0812">Transmembrane</keyword>